<evidence type="ECO:0000313" key="2">
    <source>
        <dbReference type="Proteomes" id="UP000196594"/>
    </source>
</evidence>
<keyword evidence="2" id="KW-1185">Reference proteome</keyword>
<gene>
    <name evidence="1" type="ORF">CBM15_07860</name>
</gene>
<organism evidence="1 2">
    <name type="scientific">Solibacillus kalamii</name>
    <dbReference type="NCBI Taxonomy" id="1748298"/>
    <lineage>
        <taxon>Bacteria</taxon>
        <taxon>Bacillati</taxon>
        <taxon>Bacillota</taxon>
        <taxon>Bacilli</taxon>
        <taxon>Bacillales</taxon>
        <taxon>Caryophanaceae</taxon>
        <taxon>Solibacillus</taxon>
    </lineage>
</organism>
<evidence type="ECO:0000313" key="1">
    <source>
        <dbReference type="EMBL" id="OUZ39566.1"/>
    </source>
</evidence>
<comment type="caution">
    <text evidence="1">The sequence shown here is derived from an EMBL/GenBank/DDBJ whole genome shotgun (WGS) entry which is preliminary data.</text>
</comment>
<dbReference type="SUPFAM" id="SSF52540">
    <property type="entry name" value="P-loop containing nucleoside triphosphate hydrolases"/>
    <property type="match status" value="1"/>
</dbReference>
<reference evidence="1 2" key="1">
    <citation type="journal article" date="2017" name="Int. J. Syst. Evol. Microbiol.">
        <title>Solibacillus kalamii sp. nov., isolated from a high-efficiency particulate arrestance filter system used in the International Space Station.</title>
        <authorList>
            <person name="Checinska Sielaff A."/>
            <person name="Kumar R.M."/>
            <person name="Pal D."/>
            <person name="Mayilraj S."/>
            <person name="Venkateswaran K."/>
        </authorList>
    </citation>
    <scope>NUCLEOTIDE SEQUENCE [LARGE SCALE GENOMIC DNA]</scope>
    <source>
        <strain evidence="1 2">ISSFR-015</strain>
    </source>
</reference>
<accession>A0ABX3ZIY3</accession>
<proteinExistence type="predicted"/>
<sequence length="189" mass="21588">MKKLVIITVGKTHSGKTTFAHALEKHLSNSIIIDQDNHAEFLNTFYQKLLPVQGPNSLKNSLSNLIVDYAKEHTDFHFIISNSNRSSKGRKYLLEEVFPAESFVRILVHFDISDDELHSRVKQSQRSTNIFRGSISNFEELLFRQQAESLGEDIVDPTVHEADHLFIVKNNNDVNRVMKDIVLIAQTSL</sequence>
<dbReference type="RefSeq" id="WP_087616928.1">
    <property type="nucleotide sequence ID" value="NZ_JAFBEY010000001.1"/>
</dbReference>
<dbReference type="Pfam" id="PF13671">
    <property type="entry name" value="AAA_33"/>
    <property type="match status" value="1"/>
</dbReference>
<dbReference type="Gene3D" id="3.40.50.300">
    <property type="entry name" value="P-loop containing nucleotide triphosphate hydrolases"/>
    <property type="match status" value="1"/>
</dbReference>
<protein>
    <submittedName>
        <fullName evidence="1">CRISPR-associated protein Cas2</fullName>
    </submittedName>
</protein>
<dbReference type="Proteomes" id="UP000196594">
    <property type="component" value="Unassembled WGS sequence"/>
</dbReference>
<dbReference type="EMBL" id="NHNT01000003">
    <property type="protein sequence ID" value="OUZ39566.1"/>
    <property type="molecule type" value="Genomic_DNA"/>
</dbReference>
<dbReference type="InterPro" id="IPR027417">
    <property type="entry name" value="P-loop_NTPase"/>
</dbReference>
<name>A0ABX3ZIY3_9BACL</name>